<accession>A0A1W1XL05</accession>
<organism evidence="1 2">
    <name type="scientific">Desulfacinum hydrothermale DSM 13146</name>
    <dbReference type="NCBI Taxonomy" id="1121390"/>
    <lineage>
        <taxon>Bacteria</taxon>
        <taxon>Pseudomonadati</taxon>
        <taxon>Thermodesulfobacteriota</taxon>
        <taxon>Syntrophobacteria</taxon>
        <taxon>Syntrophobacterales</taxon>
        <taxon>Syntrophobacteraceae</taxon>
        <taxon>Desulfacinum</taxon>
    </lineage>
</organism>
<dbReference type="AlphaFoldDB" id="A0A1W1XL05"/>
<dbReference type="OrthoDB" id="1366958at2"/>
<dbReference type="RefSeq" id="WP_084057808.1">
    <property type="nucleotide sequence ID" value="NZ_FWXF01000010.1"/>
</dbReference>
<sequence length="99" mass="11409">METIFDHDPTPEELEVVFNVRTEEDLIRYRKTLAAESDTQLGEIARLYLHRGDPQRAARYLAHIRDPGYRLTLQSAYLHPDLIQEIRADSQSDLACPGD</sequence>
<dbReference type="Proteomes" id="UP000192783">
    <property type="component" value="Unassembled WGS sequence"/>
</dbReference>
<keyword evidence="2" id="KW-1185">Reference proteome</keyword>
<gene>
    <name evidence="1" type="ORF">SAMN02746041_02079</name>
</gene>
<reference evidence="1 2" key="1">
    <citation type="submission" date="2017-04" db="EMBL/GenBank/DDBJ databases">
        <authorList>
            <person name="Afonso C.L."/>
            <person name="Miller P.J."/>
            <person name="Scott M.A."/>
            <person name="Spackman E."/>
            <person name="Goraichik I."/>
            <person name="Dimitrov K.M."/>
            <person name="Suarez D.L."/>
            <person name="Swayne D.E."/>
        </authorList>
    </citation>
    <scope>NUCLEOTIDE SEQUENCE [LARGE SCALE GENOMIC DNA]</scope>
    <source>
        <strain evidence="1 2">DSM 13146</strain>
    </source>
</reference>
<dbReference type="EMBL" id="FWXF01000010">
    <property type="protein sequence ID" value="SMC24653.1"/>
    <property type="molecule type" value="Genomic_DNA"/>
</dbReference>
<evidence type="ECO:0008006" key="3">
    <source>
        <dbReference type="Google" id="ProtNLM"/>
    </source>
</evidence>
<name>A0A1W1XL05_9BACT</name>
<evidence type="ECO:0000313" key="2">
    <source>
        <dbReference type="Proteomes" id="UP000192783"/>
    </source>
</evidence>
<protein>
    <recommendedName>
        <fullName evidence="3">Tetratricopeptide repeat protein</fullName>
    </recommendedName>
</protein>
<evidence type="ECO:0000313" key="1">
    <source>
        <dbReference type="EMBL" id="SMC24653.1"/>
    </source>
</evidence>
<proteinExistence type="predicted"/>